<evidence type="ECO:0000256" key="1">
    <source>
        <dbReference type="SAM" id="MobiDB-lite"/>
    </source>
</evidence>
<sequence>MMASRELEELAMLNWKHRRNTGKPQKVIRGHRRTASDRQRTGGKLSTGDRSAIRQSQFVKRRCDVGSKQWPEANISPNQRFIGVSPDLTGGQPMVILPNA</sequence>
<protein>
    <submittedName>
        <fullName evidence="2">Uncharacterized protein</fullName>
    </submittedName>
</protein>
<feature type="compositionally biased region" description="Basic residues" evidence="1">
    <location>
        <begin position="17"/>
        <end position="33"/>
    </location>
</feature>
<dbReference type="EMBL" id="JACEIK010001515">
    <property type="protein sequence ID" value="MCD7469982.1"/>
    <property type="molecule type" value="Genomic_DNA"/>
</dbReference>
<name>A0ABS8THL9_DATST</name>
<reference evidence="2 3" key="1">
    <citation type="journal article" date="2021" name="BMC Genomics">
        <title>Datura genome reveals duplications of psychoactive alkaloid biosynthetic genes and high mutation rate following tissue culture.</title>
        <authorList>
            <person name="Rajewski A."/>
            <person name="Carter-House D."/>
            <person name="Stajich J."/>
            <person name="Litt A."/>
        </authorList>
    </citation>
    <scope>NUCLEOTIDE SEQUENCE [LARGE SCALE GENOMIC DNA]</scope>
    <source>
        <strain evidence="2">AR-01</strain>
    </source>
</reference>
<feature type="region of interest" description="Disordered" evidence="1">
    <location>
        <begin position="17"/>
        <end position="50"/>
    </location>
</feature>
<gene>
    <name evidence="2" type="ORF">HAX54_009481</name>
</gene>
<evidence type="ECO:0000313" key="3">
    <source>
        <dbReference type="Proteomes" id="UP000823775"/>
    </source>
</evidence>
<organism evidence="2 3">
    <name type="scientific">Datura stramonium</name>
    <name type="common">Jimsonweed</name>
    <name type="synonym">Common thornapple</name>
    <dbReference type="NCBI Taxonomy" id="4076"/>
    <lineage>
        <taxon>Eukaryota</taxon>
        <taxon>Viridiplantae</taxon>
        <taxon>Streptophyta</taxon>
        <taxon>Embryophyta</taxon>
        <taxon>Tracheophyta</taxon>
        <taxon>Spermatophyta</taxon>
        <taxon>Magnoliopsida</taxon>
        <taxon>eudicotyledons</taxon>
        <taxon>Gunneridae</taxon>
        <taxon>Pentapetalae</taxon>
        <taxon>asterids</taxon>
        <taxon>lamiids</taxon>
        <taxon>Solanales</taxon>
        <taxon>Solanaceae</taxon>
        <taxon>Solanoideae</taxon>
        <taxon>Datureae</taxon>
        <taxon>Datura</taxon>
    </lineage>
</organism>
<evidence type="ECO:0000313" key="2">
    <source>
        <dbReference type="EMBL" id="MCD7469982.1"/>
    </source>
</evidence>
<proteinExistence type="predicted"/>
<dbReference type="Proteomes" id="UP000823775">
    <property type="component" value="Unassembled WGS sequence"/>
</dbReference>
<keyword evidence="3" id="KW-1185">Reference proteome</keyword>
<accession>A0ABS8THL9</accession>
<comment type="caution">
    <text evidence="2">The sequence shown here is derived from an EMBL/GenBank/DDBJ whole genome shotgun (WGS) entry which is preliminary data.</text>
</comment>